<dbReference type="InterPro" id="IPR011048">
    <property type="entry name" value="Haem_d1_sf"/>
</dbReference>
<evidence type="ECO:0000256" key="1">
    <source>
        <dbReference type="ARBA" id="ARBA00005564"/>
    </source>
</evidence>
<dbReference type="Gene3D" id="2.130.10.10">
    <property type="entry name" value="YVTN repeat-like/Quinoprotein amine dehydrogenase"/>
    <property type="match status" value="1"/>
</dbReference>
<comment type="caution">
    <text evidence="2">The sequence shown here is derived from an EMBL/GenBank/DDBJ whole genome shotgun (WGS) entry which is preliminary data.</text>
</comment>
<dbReference type="PANTHER" id="PTHR30344">
    <property type="entry name" value="6-PHOSPHOGLUCONOLACTONASE-RELATED"/>
    <property type="match status" value="1"/>
</dbReference>
<dbReference type="InterPro" id="IPR015943">
    <property type="entry name" value="WD40/YVTN_repeat-like_dom_sf"/>
</dbReference>
<accession>A0A6N7EK93</accession>
<keyword evidence="3" id="KW-1185">Reference proteome</keyword>
<dbReference type="GO" id="GO:0017057">
    <property type="term" value="F:6-phosphogluconolactonase activity"/>
    <property type="evidence" value="ECO:0007669"/>
    <property type="project" value="TreeGrafter"/>
</dbReference>
<dbReference type="Pfam" id="PF10282">
    <property type="entry name" value="Lactonase"/>
    <property type="match status" value="1"/>
</dbReference>
<dbReference type="RefSeq" id="WP_152196033.1">
    <property type="nucleotide sequence ID" value="NZ_VUKD01000004.1"/>
</dbReference>
<sequence length="433" mass="47617">MSSPTSFDELTLDRRQFGALVAGAALVPGLMGRDEKPEGRRHGHPPGRRRRVAFYASTGPELMRYHVDSRALALTPGGFVTLPAAIQYAWPHPSRRLLYAAYSDRAGTNPGTVHGVATLRIDDRGDLRLVGAPLELPSRPIHITVDAEGRWLLAAYNDPSGVEVYRIDDGMPSELVVQPEPIDAGVYAHQVRVTPSNRTVILPTRGNDATDTTPEDPGALKVFDFVDGRLLDERSIAPDGGVGFGPRHVDFDPRGRWTYVSDERANELSVFRLRAGTLAESPSYSLSTLRSPSSPQLPGQVAGPIHVADDGRHVYLANRADATTEVDGQQVFAGGENSIAVFRIDRESGRPRRIQNADTESFHVRTFALHPDGRMLVTASVAPMLVQRRRRVRTVPARLTVFRIRDDGRLDLVRTYDVDTTAGTQFWCGMVAY</sequence>
<dbReference type="PANTHER" id="PTHR30344:SF1">
    <property type="entry name" value="6-PHOSPHOGLUCONOLACTONASE"/>
    <property type="match status" value="1"/>
</dbReference>
<name>A0A6N7EK93_9MICO</name>
<comment type="similarity">
    <text evidence="1">Belongs to the cycloisomerase 2 family.</text>
</comment>
<protein>
    <submittedName>
        <fullName evidence="2">Beta-propeller fold lactonase family protein</fullName>
    </submittedName>
</protein>
<dbReference type="InterPro" id="IPR050282">
    <property type="entry name" value="Cycloisomerase_2"/>
</dbReference>
<dbReference type="EMBL" id="WHPC01000002">
    <property type="protein sequence ID" value="MPV35684.1"/>
    <property type="molecule type" value="Genomic_DNA"/>
</dbReference>
<reference evidence="2 3" key="1">
    <citation type="submission" date="2019-10" db="EMBL/GenBank/DDBJ databases">
        <title>Georgenia wutianyii sp. nov. and Georgenia yuyongxinii sp. nov. isolated from plateau pika (Ochotona curzoniae) in the Qinghai-Tibet plateau of China.</title>
        <authorList>
            <person name="Tian Z."/>
        </authorList>
    </citation>
    <scope>NUCLEOTIDE SEQUENCE [LARGE SCALE GENOMIC DNA]</scope>
    <source>
        <strain evidence="2 3">JCM 19765</strain>
    </source>
</reference>
<dbReference type="InterPro" id="IPR019405">
    <property type="entry name" value="Lactonase_7-beta_prop"/>
</dbReference>
<evidence type="ECO:0000313" key="2">
    <source>
        <dbReference type="EMBL" id="MPV35684.1"/>
    </source>
</evidence>
<evidence type="ECO:0000313" key="3">
    <source>
        <dbReference type="Proteomes" id="UP000437709"/>
    </source>
</evidence>
<dbReference type="SUPFAM" id="SSF51004">
    <property type="entry name" value="C-terminal (heme d1) domain of cytochrome cd1-nitrite reductase"/>
    <property type="match status" value="1"/>
</dbReference>
<dbReference type="AlphaFoldDB" id="A0A6N7EK93"/>
<dbReference type="OrthoDB" id="9790815at2"/>
<dbReference type="GO" id="GO:0005829">
    <property type="term" value="C:cytosol"/>
    <property type="evidence" value="ECO:0007669"/>
    <property type="project" value="TreeGrafter"/>
</dbReference>
<proteinExistence type="inferred from homology"/>
<gene>
    <name evidence="2" type="ORF">GB881_01230</name>
</gene>
<organism evidence="2 3">
    <name type="scientific">Georgenia subflava</name>
    <dbReference type="NCBI Taxonomy" id="1622177"/>
    <lineage>
        <taxon>Bacteria</taxon>
        <taxon>Bacillati</taxon>
        <taxon>Actinomycetota</taxon>
        <taxon>Actinomycetes</taxon>
        <taxon>Micrococcales</taxon>
        <taxon>Bogoriellaceae</taxon>
        <taxon>Georgenia</taxon>
    </lineage>
</organism>
<dbReference type="Proteomes" id="UP000437709">
    <property type="component" value="Unassembled WGS sequence"/>
</dbReference>